<evidence type="ECO:0000256" key="6">
    <source>
        <dbReference type="ARBA" id="ARBA00022692"/>
    </source>
</evidence>
<sequence length="181" mass="20499">MLEDSLLIVFVSFCTAFLSEGILYLLVYRTEHYNRLKTEVERRSKKLERQRENYQPGQQPGQKKKLEKKEEMLKSASRDLTMVKMKSMMAIGFTFTALLGMFNTLFDGHVVAKLPFTPFSILQNLSHRNLMGSDPTACSFIFLYILCTMSIRENVQKLLGFGLSRGASKAGGGFFGPTSSK</sequence>
<evidence type="ECO:0000256" key="14">
    <source>
        <dbReference type="PIRNR" id="PIRNR023322"/>
    </source>
</evidence>
<dbReference type="PANTHER" id="PTHR20917:SF0">
    <property type="entry name" value="CALCIUM LOAD-ACTIVATED CALCIUM CHANNEL"/>
    <property type="match status" value="1"/>
</dbReference>
<proteinExistence type="inferred from homology"/>
<dbReference type="GO" id="GO:0005789">
    <property type="term" value="C:endoplasmic reticulum membrane"/>
    <property type="evidence" value="ECO:0007669"/>
    <property type="project" value="UniProtKB-SubCell"/>
</dbReference>
<name>A0AA35T022_GEOBA</name>
<dbReference type="PIRSF" id="PIRSF023322">
    <property type="entry name" value="DUF841_euk"/>
    <property type="match status" value="1"/>
</dbReference>
<accession>A0AA35T022</accession>
<keyword evidence="12 14" id="KW-0472">Membrane</keyword>
<reference evidence="17" key="1">
    <citation type="submission" date="2023-03" db="EMBL/GenBank/DDBJ databases">
        <authorList>
            <person name="Steffen K."/>
            <person name="Cardenas P."/>
        </authorList>
    </citation>
    <scope>NUCLEOTIDE SEQUENCE</scope>
</reference>
<organism evidence="17 18">
    <name type="scientific">Geodia barretti</name>
    <name type="common">Barrett's horny sponge</name>
    <dbReference type="NCBI Taxonomy" id="519541"/>
    <lineage>
        <taxon>Eukaryota</taxon>
        <taxon>Metazoa</taxon>
        <taxon>Porifera</taxon>
        <taxon>Demospongiae</taxon>
        <taxon>Heteroscleromorpha</taxon>
        <taxon>Tetractinellida</taxon>
        <taxon>Astrophorina</taxon>
        <taxon>Geodiidae</taxon>
        <taxon>Geodia</taxon>
    </lineage>
</organism>
<evidence type="ECO:0000256" key="2">
    <source>
        <dbReference type="ARBA" id="ARBA00006537"/>
    </source>
</evidence>
<dbReference type="GO" id="GO:0005262">
    <property type="term" value="F:calcium channel activity"/>
    <property type="evidence" value="ECO:0007669"/>
    <property type="project" value="UniProtKB-UniRule"/>
</dbReference>
<dbReference type="Pfam" id="PF01956">
    <property type="entry name" value="EMC3_TMCO1"/>
    <property type="match status" value="1"/>
</dbReference>
<evidence type="ECO:0000256" key="11">
    <source>
        <dbReference type="ARBA" id="ARBA00023065"/>
    </source>
</evidence>
<dbReference type="Proteomes" id="UP001174909">
    <property type="component" value="Unassembled WGS sequence"/>
</dbReference>
<keyword evidence="9 16" id="KW-1133">Transmembrane helix</keyword>
<feature type="transmembrane region" description="Helical" evidence="16">
    <location>
        <begin position="6"/>
        <end position="27"/>
    </location>
</feature>
<dbReference type="PANTHER" id="PTHR20917">
    <property type="entry name" value="PNAS-RELATED"/>
    <property type="match status" value="1"/>
</dbReference>
<feature type="transmembrane region" description="Helical" evidence="16">
    <location>
        <begin position="126"/>
        <end position="147"/>
    </location>
</feature>
<evidence type="ECO:0000256" key="3">
    <source>
        <dbReference type="ARBA" id="ARBA00022448"/>
    </source>
</evidence>
<dbReference type="InterPro" id="IPR008559">
    <property type="entry name" value="TMCO1"/>
</dbReference>
<evidence type="ECO:0000313" key="17">
    <source>
        <dbReference type="EMBL" id="CAI8039013.1"/>
    </source>
</evidence>
<evidence type="ECO:0000256" key="15">
    <source>
        <dbReference type="SAM" id="MobiDB-lite"/>
    </source>
</evidence>
<evidence type="ECO:0000256" key="7">
    <source>
        <dbReference type="ARBA" id="ARBA00022824"/>
    </source>
</evidence>
<feature type="region of interest" description="Disordered" evidence="15">
    <location>
        <begin position="46"/>
        <end position="70"/>
    </location>
</feature>
<keyword evidence="5 14" id="KW-0107">Calcium channel</keyword>
<keyword evidence="8 14" id="KW-0106">Calcium</keyword>
<evidence type="ECO:0000256" key="5">
    <source>
        <dbReference type="ARBA" id="ARBA00022673"/>
    </source>
</evidence>
<dbReference type="EMBL" id="CASHTH010003024">
    <property type="protein sequence ID" value="CAI8039013.1"/>
    <property type="molecule type" value="Genomic_DNA"/>
</dbReference>
<evidence type="ECO:0000256" key="10">
    <source>
        <dbReference type="ARBA" id="ARBA00023054"/>
    </source>
</evidence>
<dbReference type="InterPro" id="IPR002809">
    <property type="entry name" value="EMC3/TMCO1"/>
</dbReference>
<dbReference type="SMART" id="SM01415">
    <property type="entry name" value="DUF106"/>
    <property type="match status" value="1"/>
</dbReference>
<keyword evidence="18" id="KW-1185">Reference proteome</keyword>
<dbReference type="GO" id="GO:0032469">
    <property type="term" value="P:endoplasmic reticulum calcium ion homeostasis"/>
    <property type="evidence" value="ECO:0007669"/>
    <property type="project" value="UniProtKB-UniRule"/>
</dbReference>
<comment type="caution">
    <text evidence="17">The sequence shown here is derived from an EMBL/GenBank/DDBJ whole genome shotgun (WGS) entry which is preliminary data.</text>
</comment>
<dbReference type="AlphaFoldDB" id="A0AA35T022"/>
<keyword evidence="6 16" id="KW-0812">Transmembrane</keyword>
<keyword evidence="7 14" id="KW-0256">Endoplasmic reticulum</keyword>
<gene>
    <name evidence="17" type="ORF">GBAR_LOCUS21710</name>
</gene>
<evidence type="ECO:0000256" key="4">
    <source>
        <dbReference type="ARBA" id="ARBA00022568"/>
    </source>
</evidence>
<feature type="transmembrane region" description="Helical" evidence="16">
    <location>
        <begin position="88"/>
        <end position="106"/>
    </location>
</feature>
<keyword evidence="13" id="KW-0407">Ion channel</keyword>
<evidence type="ECO:0000256" key="12">
    <source>
        <dbReference type="ARBA" id="ARBA00023136"/>
    </source>
</evidence>
<keyword evidence="3 14" id="KW-0813">Transport</keyword>
<keyword evidence="10" id="KW-0175">Coiled coil</keyword>
<evidence type="ECO:0000256" key="16">
    <source>
        <dbReference type="SAM" id="Phobius"/>
    </source>
</evidence>
<evidence type="ECO:0000256" key="1">
    <source>
        <dbReference type="ARBA" id="ARBA00004477"/>
    </source>
</evidence>
<evidence type="ECO:0000256" key="13">
    <source>
        <dbReference type="ARBA" id="ARBA00023303"/>
    </source>
</evidence>
<protein>
    <recommendedName>
        <fullName evidence="14">Calcium load-activated calcium channel</fullName>
        <shortName evidence="14">CLAC channel</shortName>
    </recommendedName>
</protein>
<evidence type="ECO:0000313" key="18">
    <source>
        <dbReference type="Proteomes" id="UP001174909"/>
    </source>
</evidence>
<keyword evidence="4" id="KW-0109">Calcium transport</keyword>
<comment type="subcellular location">
    <subcellularLocation>
        <location evidence="1">Endoplasmic reticulum membrane</location>
        <topology evidence="1">Multi-pass membrane protein</topology>
    </subcellularLocation>
</comment>
<keyword evidence="11 14" id="KW-0406">Ion transport</keyword>
<comment type="function">
    <text evidence="14">Calcium-selective channel required to prevent calcium stores from overfilling.</text>
</comment>
<evidence type="ECO:0000256" key="8">
    <source>
        <dbReference type="ARBA" id="ARBA00022837"/>
    </source>
</evidence>
<evidence type="ECO:0000256" key="9">
    <source>
        <dbReference type="ARBA" id="ARBA00022989"/>
    </source>
</evidence>
<comment type="similarity">
    <text evidence="2 14">Belongs to the TMCO1 family.</text>
</comment>